<proteinExistence type="predicted"/>
<evidence type="ECO:0000256" key="2">
    <source>
        <dbReference type="ARBA" id="ARBA00022837"/>
    </source>
</evidence>
<dbReference type="SUPFAM" id="SSF47473">
    <property type="entry name" value="EF-hand"/>
    <property type="match status" value="1"/>
</dbReference>
<dbReference type="GO" id="GO:0016460">
    <property type="term" value="C:myosin II complex"/>
    <property type="evidence" value="ECO:0007669"/>
    <property type="project" value="TreeGrafter"/>
</dbReference>
<dbReference type="FunFam" id="1.10.238.10:FF:000003">
    <property type="entry name" value="Calmodulin A"/>
    <property type="match status" value="1"/>
</dbReference>
<dbReference type="PROSITE" id="PS00018">
    <property type="entry name" value="EF_HAND_1"/>
    <property type="match status" value="2"/>
</dbReference>
<dbReference type="PANTHER" id="PTHR23048:SF0">
    <property type="entry name" value="CALMODULIN LIKE 3"/>
    <property type="match status" value="1"/>
</dbReference>
<dbReference type="SMART" id="SM00054">
    <property type="entry name" value="EFh"/>
    <property type="match status" value="3"/>
</dbReference>
<dbReference type="Gene3D" id="1.10.238.10">
    <property type="entry name" value="EF-hand"/>
    <property type="match status" value="2"/>
</dbReference>
<name>A0A7S0E7T2_9EUKA</name>
<feature type="domain" description="EF-hand" evidence="3">
    <location>
        <begin position="9"/>
        <end position="44"/>
    </location>
</feature>
<feature type="domain" description="EF-hand" evidence="3">
    <location>
        <begin position="118"/>
        <end position="149"/>
    </location>
</feature>
<dbReference type="GO" id="GO:0005509">
    <property type="term" value="F:calcium ion binding"/>
    <property type="evidence" value="ECO:0007669"/>
    <property type="project" value="InterPro"/>
</dbReference>
<reference evidence="4" key="1">
    <citation type="submission" date="2021-01" db="EMBL/GenBank/DDBJ databases">
        <authorList>
            <person name="Corre E."/>
            <person name="Pelletier E."/>
            <person name="Niang G."/>
            <person name="Scheremetjew M."/>
            <person name="Finn R."/>
            <person name="Kale V."/>
            <person name="Holt S."/>
            <person name="Cochrane G."/>
            <person name="Meng A."/>
            <person name="Brown T."/>
            <person name="Cohen L."/>
        </authorList>
    </citation>
    <scope>NUCLEOTIDE SEQUENCE</scope>
    <source>
        <strain evidence="4">CCMP1374</strain>
    </source>
</reference>
<dbReference type="EMBL" id="HBEP01009046">
    <property type="protein sequence ID" value="CAD8477140.1"/>
    <property type="molecule type" value="Transcribed_RNA"/>
</dbReference>
<evidence type="ECO:0000256" key="1">
    <source>
        <dbReference type="ARBA" id="ARBA00022737"/>
    </source>
</evidence>
<dbReference type="InterPro" id="IPR002048">
    <property type="entry name" value="EF_hand_dom"/>
</dbReference>
<dbReference type="AlphaFoldDB" id="A0A7S0E7T2"/>
<gene>
    <name evidence="4" type="ORF">PANT1444_LOCUS5087</name>
</gene>
<evidence type="ECO:0000259" key="3">
    <source>
        <dbReference type="PROSITE" id="PS50222"/>
    </source>
</evidence>
<accession>A0A7S0E7T2</accession>
<dbReference type="Pfam" id="PF13499">
    <property type="entry name" value="EF-hand_7"/>
    <property type="match status" value="1"/>
</dbReference>
<dbReference type="Pfam" id="PF13833">
    <property type="entry name" value="EF-hand_8"/>
    <property type="match status" value="1"/>
</dbReference>
<keyword evidence="2" id="KW-0106">Calcium</keyword>
<dbReference type="PANTHER" id="PTHR23048">
    <property type="entry name" value="MYOSIN LIGHT CHAIN 1, 3"/>
    <property type="match status" value="1"/>
</dbReference>
<evidence type="ECO:0000313" key="4">
    <source>
        <dbReference type="EMBL" id="CAD8477140.1"/>
    </source>
</evidence>
<keyword evidence="1" id="KW-0677">Repeat</keyword>
<dbReference type="InterPro" id="IPR018247">
    <property type="entry name" value="EF_Hand_1_Ca_BS"/>
</dbReference>
<protein>
    <recommendedName>
        <fullName evidence="3">EF-hand domain-containing protein</fullName>
    </recommendedName>
</protein>
<sequence length="149" mass="16600">MSSSLLREEDNQELRSIFDAFDHNSDGLLDVDEVAAILHSFGKPMTEAEVLDMVTELKPELKKLPFEDFVNVMCRPMVSEAALREEVKEVFGHFAGAGNTAITAASLQEVMSSLDHPVSKLLSEEMIREADLDRDGKIGLEDFMRTVVL</sequence>
<dbReference type="InterPro" id="IPR050230">
    <property type="entry name" value="CALM/Myosin/TropC-like"/>
</dbReference>
<organism evidence="4">
    <name type="scientific">Phaeocystis antarctica</name>
    <dbReference type="NCBI Taxonomy" id="33657"/>
    <lineage>
        <taxon>Eukaryota</taxon>
        <taxon>Haptista</taxon>
        <taxon>Haptophyta</taxon>
        <taxon>Prymnesiophyceae</taxon>
        <taxon>Phaeocystales</taxon>
        <taxon>Phaeocystaceae</taxon>
        <taxon>Phaeocystis</taxon>
    </lineage>
</organism>
<dbReference type="PROSITE" id="PS50222">
    <property type="entry name" value="EF_HAND_2"/>
    <property type="match status" value="2"/>
</dbReference>
<dbReference type="CDD" id="cd00051">
    <property type="entry name" value="EFh"/>
    <property type="match status" value="1"/>
</dbReference>
<dbReference type="InterPro" id="IPR011992">
    <property type="entry name" value="EF-hand-dom_pair"/>
</dbReference>